<protein>
    <submittedName>
        <fullName evidence="1">Uncharacterized protein</fullName>
    </submittedName>
</protein>
<evidence type="ECO:0000313" key="1">
    <source>
        <dbReference type="EMBL" id="KUG19438.1"/>
    </source>
</evidence>
<dbReference type="EMBL" id="LNQE01001291">
    <property type="protein sequence ID" value="KUG19438.1"/>
    <property type="molecule type" value="Genomic_DNA"/>
</dbReference>
<reference evidence="1" key="1">
    <citation type="journal article" date="2015" name="Proc. Natl. Acad. Sci. U.S.A.">
        <title>Networks of energetic and metabolic interactions define dynamics in microbial communities.</title>
        <authorList>
            <person name="Embree M."/>
            <person name="Liu J.K."/>
            <person name="Al-Bassam M.M."/>
            <person name="Zengler K."/>
        </authorList>
    </citation>
    <scope>NUCLEOTIDE SEQUENCE</scope>
</reference>
<organism evidence="1">
    <name type="scientific">hydrocarbon metagenome</name>
    <dbReference type="NCBI Taxonomy" id="938273"/>
    <lineage>
        <taxon>unclassified sequences</taxon>
        <taxon>metagenomes</taxon>
        <taxon>ecological metagenomes</taxon>
    </lineage>
</organism>
<comment type="caution">
    <text evidence="1">The sequence shown here is derived from an EMBL/GenBank/DDBJ whole genome shotgun (WGS) entry which is preliminary data.</text>
</comment>
<accession>A0A0W8FFE8</accession>
<dbReference type="AlphaFoldDB" id="A0A0W8FFE8"/>
<sequence>MLARFRVWGEFDRFREFSHEHDVETGNGGRIRNFHPLRLWP</sequence>
<gene>
    <name evidence="1" type="ORF">ASZ90_010844</name>
</gene>
<proteinExistence type="predicted"/>
<name>A0A0W8FFE8_9ZZZZ</name>